<protein>
    <submittedName>
        <fullName evidence="1">HAD-IIA family hydrolase</fullName>
    </submittedName>
</protein>
<dbReference type="PANTHER" id="PTHR19288:SF95">
    <property type="entry name" value="D-GLYCEROL 3-PHOSPHATE PHOSPHATASE"/>
    <property type="match status" value="1"/>
</dbReference>
<dbReference type="NCBIfam" id="TIGR01460">
    <property type="entry name" value="HAD-SF-IIA"/>
    <property type="match status" value="1"/>
</dbReference>
<keyword evidence="1" id="KW-0378">Hydrolase</keyword>
<dbReference type="SUPFAM" id="SSF56784">
    <property type="entry name" value="HAD-like"/>
    <property type="match status" value="1"/>
</dbReference>
<dbReference type="PANTHER" id="PTHR19288">
    <property type="entry name" value="4-NITROPHENYLPHOSPHATASE-RELATED"/>
    <property type="match status" value="1"/>
</dbReference>
<dbReference type="InterPro" id="IPR036412">
    <property type="entry name" value="HAD-like_sf"/>
</dbReference>
<accession>A0ABW5XE82</accession>
<dbReference type="InterPro" id="IPR006357">
    <property type="entry name" value="HAD-SF_hydro_IIA"/>
</dbReference>
<organism evidence="1 2">
    <name type="scientific">Populibacterium corticicola</name>
    <dbReference type="NCBI Taxonomy" id="1812826"/>
    <lineage>
        <taxon>Bacteria</taxon>
        <taxon>Bacillati</taxon>
        <taxon>Actinomycetota</taxon>
        <taxon>Actinomycetes</taxon>
        <taxon>Micrococcales</taxon>
        <taxon>Jonesiaceae</taxon>
        <taxon>Populibacterium</taxon>
    </lineage>
</organism>
<dbReference type="RefSeq" id="WP_377465211.1">
    <property type="nucleotide sequence ID" value="NZ_JBHUOP010000001.1"/>
</dbReference>
<evidence type="ECO:0000313" key="2">
    <source>
        <dbReference type="Proteomes" id="UP001597391"/>
    </source>
</evidence>
<evidence type="ECO:0000313" key="1">
    <source>
        <dbReference type="EMBL" id="MFD2839699.1"/>
    </source>
</evidence>
<dbReference type="EMBL" id="JBHUOP010000001">
    <property type="protein sequence ID" value="MFD2839699.1"/>
    <property type="molecule type" value="Genomic_DNA"/>
</dbReference>
<reference evidence="2" key="1">
    <citation type="journal article" date="2019" name="Int. J. Syst. Evol. Microbiol.">
        <title>The Global Catalogue of Microorganisms (GCM) 10K type strain sequencing project: providing services to taxonomists for standard genome sequencing and annotation.</title>
        <authorList>
            <consortium name="The Broad Institute Genomics Platform"/>
            <consortium name="The Broad Institute Genome Sequencing Center for Infectious Disease"/>
            <person name="Wu L."/>
            <person name="Ma J."/>
        </authorList>
    </citation>
    <scope>NUCLEOTIDE SEQUENCE [LARGE SCALE GENOMIC DNA]</scope>
    <source>
        <strain evidence="2">KCTC 33576</strain>
    </source>
</reference>
<name>A0ABW5XE82_9MICO</name>
<dbReference type="Pfam" id="PF13242">
    <property type="entry name" value="Hydrolase_like"/>
    <property type="match status" value="1"/>
</dbReference>
<dbReference type="GO" id="GO:0016787">
    <property type="term" value="F:hydrolase activity"/>
    <property type="evidence" value="ECO:0007669"/>
    <property type="project" value="UniProtKB-KW"/>
</dbReference>
<gene>
    <name evidence="1" type="ORF">ACFSYH_03845</name>
</gene>
<keyword evidence="2" id="KW-1185">Reference proteome</keyword>
<comment type="caution">
    <text evidence="1">The sequence shown here is derived from an EMBL/GenBank/DDBJ whole genome shotgun (WGS) entry which is preliminary data.</text>
</comment>
<dbReference type="InterPro" id="IPR006439">
    <property type="entry name" value="HAD-SF_hydro_IA"/>
</dbReference>
<dbReference type="NCBIfam" id="TIGR01549">
    <property type="entry name" value="HAD-SF-IA-v1"/>
    <property type="match status" value="1"/>
</dbReference>
<dbReference type="InterPro" id="IPR023214">
    <property type="entry name" value="HAD_sf"/>
</dbReference>
<sequence>MSELIIGSEQPLAASYPLALVDLDGVAYKGPLPIEYAAHGLNSARATGMQLVFVTNNASREPQEVADQLTGLDIPADSSEIMTAAQACARLLQDHVPAGARILVVGGAGLITAVREAGYEPVFSANDDPVAVAQGFHPSLGWEHLAEAAYAISNGAQHFASNLDLSLPTARGFAPGNGALVGAVQSATGVAPLSAGKPSPAMYRMAMEKAGVTDALVVGDRLDTDLAGARAGGLHGLHVLTGVNSARDDILAAPENRPHFIARDLRALQETQPRQGREETWFTSGNAAVTVRDSRLVIAEHDGVDELDIVRAACCAVWSHVDVGGEFDSSTIPNFVTL</sequence>
<dbReference type="Pfam" id="PF13344">
    <property type="entry name" value="Hydrolase_6"/>
    <property type="match status" value="1"/>
</dbReference>
<dbReference type="Gene3D" id="3.40.50.1000">
    <property type="entry name" value="HAD superfamily/HAD-like"/>
    <property type="match status" value="2"/>
</dbReference>
<proteinExistence type="predicted"/>
<dbReference type="Proteomes" id="UP001597391">
    <property type="component" value="Unassembled WGS sequence"/>
</dbReference>